<comment type="similarity">
    <text evidence="2 8">Belongs to the Casparian strip membrane proteins (CASP) family.</text>
</comment>
<evidence type="ECO:0000256" key="1">
    <source>
        <dbReference type="ARBA" id="ARBA00004651"/>
    </source>
</evidence>
<dbReference type="EnsemblPlants" id="KQK89305">
    <property type="protein sequence ID" value="KQK89305"/>
    <property type="gene ID" value="SETIT_039230mg"/>
</dbReference>
<evidence type="ECO:0000313" key="11">
    <source>
        <dbReference type="EnsemblPlants" id="KQK89305"/>
    </source>
</evidence>
<keyword evidence="12" id="KW-1185">Reference proteome</keyword>
<dbReference type="OMA" id="CNQGAAV"/>
<dbReference type="GeneID" id="101785124"/>
<dbReference type="eggNOG" id="ENOG502QQH2">
    <property type="taxonomic scope" value="Eukaryota"/>
</dbReference>
<dbReference type="Gramene" id="KQK89305">
    <property type="protein sequence ID" value="KQK89305"/>
    <property type="gene ID" value="SETIT_039230mg"/>
</dbReference>
<evidence type="ECO:0000256" key="2">
    <source>
        <dbReference type="ARBA" id="ARBA00007651"/>
    </source>
</evidence>
<dbReference type="AlphaFoldDB" id="K4AK07"/>
<dbReference type="HOGENOM" id="CLU_066104_0_1_1"/>
<evidence type="ECO:0000259" key="9">
    <source>
        <dbReference type="Pfam" id="PF04535"/>
    </source>
</evidence>
<feature type="transmembrane region" description="Helical" evidence="8">
    <location>
        <begin position="131"/>
        <end position="158"/>
    </location>
</feature>
<evidence type="ECO:0000256" key="8">
    <source>
        <dbReference type="RuleBase" id="RU361233"/>
    </source>
</evidence>
<feature type="transmembrane region" description="Helical" evidence="8">
    <location>
        <begin position="52"/>
        <end position="71"/>
    </location>
</feature>
<dbReference type="PANTHER" id="PTHR33573">
    <property type="entry name" value="CASP-LIKE PROTEIN 4A4"/>
    <property type="match status" value="1"/>
</dbReference>
<proteinExistence type="inferred from homology"/>
<sequence>MEREGCGSDDIISLASDGGDTVVVPPRWRPGSGGAGLRVPARTERRLRAAEVALRFAACGFALAVAVLLKVNKETRDFFGLFVKVARYTDMPSLVLLVNTNLIAASYNFLQGGSCLVSTVRGRPLVSKPMACAIFFCDQVIAYVALSALAGALVAAMISKLGQAQFGWMKTVHLYKRFSMHAAVAINCALVAVVAMVVVSALSTFNLFRLYGAGEGRKI</sequence>
<dbReference type="PANTHER" id="PTHR33573:SF64">
    <property type="entry name" value="CASP-LIKE PROTEIN 2B1"/>
    <property type="match status" value="1"/>
</dbReference>
<keyword evidence="5 8" id="KW-0812">Transmembrane</keyword>
<keyword evidence="4 8" id="KW-1003">Cell membrane</keyword>
<evidence type="ECO:0000256" key="7">
    <source>
        <dbReference type="ARBA" id="ARBA00023136"/>
    </source>
</evidence>
<dbReference type="InterPro" id="IPR006459">
    <property type="entry name" value="CASP/CASPL"/>
</dbReference>
<dbReference type="InterPro" id="IPR006702">
    <property type="entry name" value="CASP_dom"/>
</dbReference>
<keyword evidence="6 8" id="KW-1133">Transmembrane helix</keyword>
<evidence type="ECO:0000256" key="6">
    <source>
        <dbReference type="ARBA" id="ARBA00022989"/>
    </source>
</evidence>
<evidence type="ECO:0000313" key="12">
    <source>
        <dbReference type="Proteomes" id="UP000004995"/>
    </source>
</evidence>
<evidence type="ECO:0000256" key="5">
    <source>
        <dbReference type="ARBA" id="ARBA00022692"/>
    </source>
</evidence>
<dbReference type="EMBL" id="AGNK02005657">
    <property type="status" value="NOT_ANNOTATED_CDS"/>
    <property type="molecule type" value="Genomic_DNA"/>
</dbReference>
<dbReference type="GO" id="GO:0005886">
    <property type="term" value="C:plasma membrane"/>
    <property type="evidence" value="ECO:0007669"/>
    <property type="project" value="UniProtKB-SubCell"/>
</dbReference>
<reference evidence="10" key="2">
    <citation type="submission" date="2015-07" db="EMBL/GenBank/DDBJ databases">
        <authorList>
            <person name="Noorani M."/>
        </authorList>
    </citation>
    <scope>NUCLEOTIDE SEQUENCE</scope>
    <source>
        <strain evidence="10">Yugu1</strain>
    </source>
</reference>
<reference evidence="10 12" key="1">
    <citation type="journal article" date="2012" name="Nat. Biotechnol.">
        <title>Reference genome sequence of the model plant Setaria.</title>
        <authorList>
            <person name="Bennetzen J.L."/>
            <person name="Schmutz J."/>
            <person name="Wang H."/>
            <person name="Percifield R."/>
            <person name="Hawkins J."/>
            <person name="Pontaroli A.C."/>
            <person name="Estep M."/>
            <person name="Feng L."/>
            <person name="Vaughn J.N."/>
            <person name="Grimwood J."/>
            <person name="Jenkins J."/>
            <person name="Barry K."/>
            <person name="Lindquist E."/>
            <person name="Hellsten U."/>
            <person name="Deshpande S."/>
            <person name="Wang X."/>
            <person name="Wu X."/>
            <person name="Mitros T."/>
            <person name="Triplett J."/>
            <person name="Yang X."/>
            <person name="Ye C.Y."/>
            <person name="Mauro-Herrera M."/>
            <person name="Wang L."/>
            <person name="Li P."/>
            <person name="Sharma M."/>
            <person name="Sharma R."/>
            <person name="Ronald P.C."/>
            <person name="Panaud O."/>
            <person name="Kellogg E.A."/>
            <person name="Brutnell T.P."/>
            <person name="Doust A.N."/>
            <person name="Tuskan G.A."/>
            <person name="Rokhsar D."/>
            <person name="Devos K.M."/>
        </authorList>
    </citation>
    <scope>NUCLEOTIDE SEQUENCE [LARGE SCALE GENOMIC DNA]</scope>
    <source>
        <strain evidence="12">cv. Yugu1</strain>
        <strain evidence="10">Yugu1</strain>
    </source>
</reference>
<comment type="subunit">
    <text evidence="3 8">Homodimer and heterodimers.</text>
</comment>
<comment type="caution">
    <text evidence="8">Lacks conserved residue(s) required for the propagation of feature annotation.</text>
</comment>
<evidence type="ECO:0000256" key="3">
    <source>
        <dbReference type="ARBA" id="ARBA00011489"/>
    </source>
</evidence>
<accession>K4AK07</accession>
<dbReference type="EMBL" id="CM003536">
    <property type="protein sequence ID" value="RCV43149.1"/>
    <property type="molecule type" value="Genomic_DNA"/>
</dbReference>
<dbReference type="Proteomes" id="UP000004995">
    <property type="component" value="Unassembled WGS sequence"/>
</dbReference>
<gene>
    <name evidence="11" type="primary">LOC101785124</name>
    <name evidence="10" type="ORF">SETIT_9G272000v2</name>
</gene>
<keyword evidence="7 8" id="KW-0472">Membrane</keyword>
<name>K4AK07_SETIT</name>
<organism evidence="10">
    <name type="scientific">Setaria italica</name>
    <name type="common">Foxtail millet</name>
    <name type="synonym">Panicum italicum</name>
    <dbReference type="NCBI Taxonomy" id="4555"/>
    <lineage>
        <taxon>Eukaryota</taxon>
        <taxon>Viridiplantae</taxon>
        <taxon>Streptophyta</taxon>
        <taxon>Embryophyta</taxon>
        <taxon>Tracheophyta</taxon>
        <taxon>Spermatophyta</taxon>
        <taxon>Magnoliopsida</taxon>
        <taxon>Liliopsida</taxon>
        <taxon>Poales</taxon>
        <taxon>Poaceae</taxon>
        <taxon>PACMAD clade</taxon>
        <taxon>Panicoideae</taxon>
        <taxon>Panicodae</taxon>
        <taxon>Paniceae</taxon>
        <taxon>Cenchrinae</taxon>
        <taxon>Setaria</taxon>
    </lineage>
</organism>
<evidence type="ECO:0000256" key="4">
    <source>
        <dbReference type="ARBA" id="ARBA00022475"/>
    </source>
</evidence>
<dbReference type="OrthoDB" id="689701at2759"/>
<dbReference type="KEGG" id="sita:101785124"/>
<comment type="subcellular location">
    <subcellularLocation>
        <location evidence="1 8">Cell membrane</location>
        <topology evidence="1 8">Multi-pass membrane protein</topology>
    </subcellularLocation>
</comment>
<dbReference type="RefSeq" id="XP_004986642.2">
    <property type="nucleotide sequence ID" value="XM_004986585.2"/>
</dbReference>
<feature type="transmembrane region" description="Helical" evidence="8">
    <location>
        <begin position="178"/>
        <end position="208"/>
    </location>
</feature>
<protein>
    <recommendedName>
        <fullName evidence="8">CASP-like protein</fullName>
    </recommendedName>
</protein>
<reference evidence="11" key="3">
    <citation type="submission" date="2018-08" db="UniProtKB">
        <authorList>
            <consortium name="EnsemblPlants"/>
        </authorList>
    </citation>
    <scope>IDENTIFICATION</scope>
    <source>
        <strain evidence="11">Yugu1</strain>
    </source>
</reference>
<dbReference type="NCBIfam" id="TIGR01569">
    <property type="entry name" value="A_tha_TIGR01569"/>
    <property type="match status" value="1"/>
</dbReference>
<dbReference type="STRING" id="4555.K4AK07"/>
<evidence type="ECO:0000313" key="10">
    <source>
        <dbReference type="EMBL" id="RCV43149.1"/>
    </source>
</evidence>
<feature type="domain" description="Casparian strip membrane protein" evidence="9">
    <location>
        <begin position="45"/>
        <end position="195"/>
    </location>
</feature>
<dbReference type="Pfam" id="PF04535">
    <property type="entry name" value="CASP_dom"/>
    <property type="match status" value="1"/>
</dbReference>